<comment type="caution">
    <text evidence="6">The sequence shown here is derived from an EMBL/GenBank/DDBJ whole genome shotgun (WGS) entry which is preliminary data.</text>
</comment>
<dbReference type="Gene3D" id="3.10.50.40">
    <property type="match status" value="1"/>
</dbReference>
<dbReference type="PROSITE" id="PS50059">
    <property type="entry name" value="FKBP_PPIASE"/>
    <property type="match status" value="1"/>
</dbReference>
<dbReference type="Pfam" id="PF00254">
    <property type="entry name" value="FKBP_C"/>
    <property type="match status" value="1"/>
</dbReference>
<evidence type="ECO:0000259" key="5">
    <source>
        <dbReference type="PROSITE" id="PS50059"/>
    </source>
</evidence>
<comment type="similarity">
    <text evidence="4">Belongs to the FKBP-type PPIase family.</text>
</comment>
<evidence type="ECO:0000256" key="2">
    <source>
        <dbReference type="ARBA" id="ARBA00023110"/>
    </source>
</evidence>
<evidence type="ECO:0000256" key="4">
    <source>
        <dbReference type="RuleBase" id="RU003915"/>
    </source>
</evidence>
<evidence type="ECO:0000256" key="1">
    <source>
        <dbReference type="ARBA" id="ARBA00000971"/>
    </source>
</evidence>
<sequence length="185" mass="20512">MLLNKIVFLSMILLALGACKEPAPRKPVQKKSGHVNQASISRNKKLIAAEEARITELIAADTLNTYTASATGFWYYKDKVNGNSDYYPKTNDEVLLQYHVLSLEGDTIYKKQDIGLVQHAVDKSQLFPGLRNAVKLLKEGESGIFLFPSAQAYGFTGDNKKIAPTTPICTNLEILKIIKHNDSLN</sequence>
<gene>
    <name evidence="6" type="ORF">I595_2189</name>
</gene>
<dbReference type="RefSeq" id="WP_054559279.1">
    <property type="nucleotide sequence ID" value="NZ_LDJX01000004.1"/>
</dbReference>
<evidence type="ECO:0000313" key="6">
    <source>
        <dbReference type="EMBL" id="KPM31694.1"/>
    </source>
</evidence>
<accession>A0A0P7AEQ1</accession>
<dbReference type="AlphaFoldDB" id="A0A0P7AEQ1"/>
<protein>
    <recommendedName>
        <fullName evidence="4">Peptidyl-prolyl cis-trans isomerase</fullName>
        <ecNumber evidence="4">5.2.1.8</ecNumber>
    </recommendedName>
</protein>
<dbReference type="GO" id="GO:0003755">
    <property type="term" value="F:peptidyl-prolyl cis-trans isomerase activity"/>
    <property type="evidence" value="ECO:0007669"/>
    <property type="project" value="UniProtKB-UniRule"/>
</dbReference>
<dbReference type="OrthoDB" id="1093155at2"/>
<dbReference type="STRING" id="1300341.I595_2189"/>
<dbReference type="Proteomes" id="UP000050280">
    <property type="component" value="Unassembled WGS sequence"/>
</dbReference>
<keyword evidence="2 3" id="KW-0697">Rotamase</keyword>
<dbReference type="SUPFAM" id="SSF54534">
    <property type="entry name" value="FKBP-like"/>
    <property type="match status" value="1"/>
</dbReference>
<dbReference type="EC" id="5.2.1.8" evidence="4"/>
<dbReference type="NCBIfam" id="TIGR03516">
    <property type="entry name" value="ppisom_GldI"/>
    <property type="match status" value="1"/>
</dbReference>
<comment type="catalytic activity">
    <reaction evidence="1 3 4">
        <text>[protein]-peptidylproline (omega=180) = [protein]-peptidylproline (omega=0)</text>
        <dbReference type="Rhea" id="RHEA:16237"/>
        <dbReference type="Rhea" id="RHEA-COMP:10747"/>
        <dbReference type="Rhea" id="RHEA-COMP:10748"/>
        <dbReference type="ChEBI" id="CHEBI:83833"/>
        <dbReference type="ChEBI" id="CHEBI:83834"/>
        <dbReference type="EC" id="5.2.1.8"/>
    </reaction>
</comment>
<evidence type="ECO:0000256" key="3">
    <source>
        <dbReference type="PROSITE-ProRule" id="PRU00277"/>
    </source>
</evidence>
<organism evidence="6 7">
    <name type="scientific">Croceitalea dokdonensis DOKDO 023</name>
    <dbReference type="NCBI Taxonomy" id="1300341"/>
    <lineage>
        <taxon>Bacteria</taxon>
        <taxon>Pseudomonadati</taxon>
        <taxon>Bacteroidota</taxon>
        <taxon>Flavobacteriia</taxon>
        <taxon>Flavobacteriales</taxon>
        <taxon>Flavobacteriaceae</taxon>
        <taxon>Croceitalea</taxon>
    </lineage>
</organism>
<keyword evidence="7" id="KW-1185">Reference proteome</keyword>
<dbReference type="InterPro" id="IPR046357">
    <property type="entry name" value="PPIase_dom_sf"/>
</dbReference>
<reference evidence="6 7" key="1">
    <citation type="submission" date="2015-09" db="EMBL/GenBank/DDBJ databases">
        <title>Genome sequence of the marine flavobacterium Croceitalea dokdonensis DOKDO 023 that contains proton- and sodium-pumping rhodopsins.</title>
        <authorList>
            <person name="Kwon S.-K."/>
            <person name="Lee H.K."/>
            <person name="Kwak M.-J."/>
            <person name="Kim J.F."/>
        </authorList>
    </citation>
    <scope>NUCLEOTIDE SEQUENCE [LARGE SCALE GENOMIC DNA]</scope>
    <source>
        <strain evidence="6 7">DOKDO 023</strain>
    </source>
</reference>
<dbReference type="InterPro" id="IPR019869">
    <property type="entry name" value="Motility-assoc_PPIase_GldI"/>
</dbReference>
<keyword evidence="3 4" id="KW-0413">Isomerase</keyword>
<dbReference type="PROSITE" id="PS51257">
    <property type="entry name" value="PROKAR_LIPOPROTEIN"/>
    <property type="match status" value="1"/>
</dbReference>
<name>A0A0P7AEQ1_9FLAO</name>
<proteinExistence type="inferred from homology"/>
<feature type="domain" description="PPIase FKBP-type" evidence="5">
    <location>
        <begin position="91"/>
        <end position="178"/>
    </location>
</feature>
<dbReference type="InterPro" id="IPR001179">
    <property type="entry name" value="PPIase_FKBP_dom"/>
</dbReference>
<evidence type="ECO:0000313" key="7">
    <source>
        <dbReference type="Proteomes" id="UP000050280"/>
    </source>
</evidence>
<dbReference type="EMBL" id="LDJX01000004">
    <property type="protein sequence ID" value="KPM31694.1"/>
    <property type="molecule type" value="Genomic_DNA"/>
</dbReference>